<evidence type="ECO:0000256" key="1">
    <source>
        <dbReference type="SAM" id="MobiDB-lite"/>
    </source>
</evidence>
<feature type="compositionally biased region" description="Gly residues" evidence="1">
    <location>
        <begin position="225"/>
        <end position="238"/>
    </location>
</feature>
<keyword evidence="3" id="KW-1185">Reference proteome</keyword>
<reference evidence="2 3" key="1">
    <citation type="submission" date="2021-01" db="EMBL/GenBank/DDBJ databases">
        <title>Whole genome shotgun sequence of Actinoplanes couchii NBRC 106145.</title>
        <authorList>
            <person name="Komaki H."/>
            <person name="Tamura T."/>
        </authorList>
    </citation>
    <scope>NUCLEOTIDE SEQUENCE [LARGE SCALE GENOMIC DNA]</scope>
    <source>
        <strain evidence="2 3">NBRC 106145</strain>
    </source>
</reference>
<organism evidence="2 3">
    <name type="scientific">Actinoplanes couchii</name>
    <dbReference type="NCBI Taxonomy" id="403638"/>
    <lineage>
        <taxon>Bacteria</taxon>
        <taxon>Bacillati</taxon>
        <taxon>Actinomycetota</taxon>
        <taxon>Actinomycetes</taxon>
        <taxon>Micromonosporales</taxon>
        <taxon>Micromonosporaceae</taxon>
        <taxon>Actinoplanes</taxon>
    </lineage>
</organism>
<evidence type="ECO:0000313" key="3">
    <source>
        <dbReference type="Proteomes" id="UP000612282"/>
    </source>
</evidence>
<evidence type="ECO:0000313" key="2">
    <source>
        <dbReference type="EMBL" id="GID53061.1"/>
    </source>
</evidence>
<feature type="region of interest" description="Disordered" evidence="1">
    <location>
        <begin position="1"/>
        <end position="21"/>
    </location>
</feature>
<feature type="compositionally biased region" description="Basic and acidic residues" evidence="1">
    <location>
        <begin position="163"/>
        <end position="174"/>
    </location>
</feature>
<gene>
    <name evidence="2" type="ORF">Aco03nite_014650</name>
</gene>
<sequence length="238" mass="25034">MTSPEEWTPMDRKTADSLLRGDRTGHALDRVLAAAQAPATAAELAGEADAMAAFRAAAQAPAKHRKRPSVIQSCLTRMLTLKVAAVAFATSATVGGMALAANTGALHEATFSAPEPSATATSEAAQVSPPVSPTVSPPAQVGTTSSATPKKRVTDTDLCTDFQRNHERFREQVRRAGKNQVEMERTCRTRAGAPNTSPSARQPSREPFRDRNGGGTRTPEREPQQGGGNTGGAGQPHR</sequence>
<dbReference type="Proteomes" id="UP000612282">
    <property type="component" value="Unassembled WGS sequence"/>
</dbReference>
<proteinExistence type="predicted"/>
<feature type="region of interest" description="Disordered" evidence="1">
    <location>
        <begin position="112"/>
        <end position="238"/>
    </location>
</feature>
<feature type="compositionally biased region" description="Basic and acidic residues" evidence="1">
    <location>
        <begin position="203"/>
        <end position="223"/>
    </location>
</feature>
<name>A0ABQ3X3H1_9ACTN</name>
<protein>
    <submittedName>
        <fullName evidence="2">Uncharacterized protein</fullName>
    </submittedName>
</protein>
<comment type="caution">
    <text evidence="2">The sequence shown here is derived from an EMBL/GenBank/DDBJ whole genome shotgun (WGS) entry which is preliminary data.</text>
</comment>
<dbReference type="RefSeq" id="WP_203793986.1">
    <property type="nucleotide sequence ID" value="NZ_BAAAQE010000076.1"/>
</dbReference>
<feature type="compositionally biased region" description="Basic and acidic residues" evidence="1">
    <location>
        <begin position="9"/>
        <end position="21"/>
    </location>
</feature>
<dbReference type="EMBL" id="BOMG01000026">
    <property type="protein sequence ID" value="GID53061.1"/>
    <property type="molecule type" value="Genomic_DNA"/>
</dbReference>
<accession>A0ABQ3X3H1</accession>